<dbReference type="AlphaFoldDB" id="A0A0W1A721"/>
<proteinExistence type="predicted"/>
<dbReference type="EMBL" id="LNZC01000027">
    <property type="protein sequence ID" value="KTD76835.1"/>
    <property type="molecule type" value="Genomic_DNA"/>
</dbReference>
<gene>
    <name evidence="1" type="ORF">Lwor_2060</name>
</gene>
<dbReference type="RefSeq" id="WP_058493826.1">
    <property type="nucleotide sequence ID" value="NZ_CBCRUR010000004.1"/>
</dbReference>
<evidence type="ECO:0000313" key="1">
    <source>
        <dbReference type="EMBL" id="KTD76835.1"/>
    </source>
</evidence>
<accession>A0A0W1A721</accession>
<sequence>MSASYSEIKDKLIEDFISNLIKSGRRDDLIFESTANPPVQIEQWFIRKSSMPGYVTLGVQNNGKAGWIRRTDIQLDEILNGNFKCLEEFNLRLELSQLLLPEKVQELLRSYASEKSFVTSASYSVINNPYTAKRIFELIGLGHINCLIFESSVDFSIGGEQWFIRKSSKPDHVTLKVQIKGEHRWIRITLDELYQVLNGNSSWLGVDGGTLKLSHLVLPERAQQLICSSDELKSVAATHPRDKTYTLTPEELSKIIDSQYLSFLLFEYAARPVIAPAQWFLRKSTEPNNVTLVWQTLEESKTLELTTTQVDELLSGALVSEVGCLLKLSNIVVPESAAQCLRQLQKPSPRFFTFLKPGETVASIDSIHPVLRDFVR</sequence>
<comment type="caution">
    <text evidence="1">The sequence shown here is derived from an EMBL/GenBank/DDBJ whole genome shotgun (WGS) entry which is preliminary data.</text>
</comment>
<keyword evidence="2" id="KW-1185">Reference proteome</keyword>
<reference evidence="1 2" key="1">
    <citation type="submission" date="2015-11" db="EMBL/GenBank/DDBJ databases">
        <title>Genomic analysis of 38 Legionella species identifies large and diverse effector repertoires.</title>
        <authorList>
            <person name="Burstein D."/>
            <person name="Amaro F."/>
            <person name="Zusman T."/>
            <person name="Lifshitz Z."/>
            <person name="Cohen O."/>
            <person name="Gilbert J.A."/>
            <person name="Pupko T."/>
            <person name="Shuman H.A."/>
            <person name="Segal G."/>
        </authorList>
    </citation>
    <scope>NUCLEOTIDE SEQUENCE [LARGE SCALE GENOMIC DNA]</scope>
    <source>
        <strain evidence="1 2">ATCC 49508</strain>
    </source>
</reference>
<dbReference type="Proteomes" id="UP000054662">
    <property type="component" value="Unassembled WGS sequence"/>
</dbReference>
<dbReference type="OrthoDB" id="9998109at2"/>
<evidence type="ECO:0000313" key="2">
    <source>
        <dbReference type="Proteomes" id="UP000054662"/>
    </source>
</evidence>
<dbReference type="PATRIC" id="fig|45076.6.peg.2253"/>
<protein>
    <submittedName>
        <fullName evidence="1">Uncharacterized protein</fullName>
    </submittedName>
</protein>
<name>A0A0W1A721_9GAMM</name>
<organism evidence="1 2">
    <name type="scientific">Legionella worsleiensis</name>
    <dbReference type="NCBI Taxonomy" id="45076"/>
    <lineage>
        <taxon>Bacteria</taxon>
        <taxon>Pseudomonadati</taxon>
        <taxon>Pseudomonadota</taxon>
        <taxon>Gammaproteobacteria</taxon>
        <taxon>Legionellales</taxon>
        <taxon>Legionellaceae</taxon>
        <taxon>Legionella</taxon>
    </lineage>
</organism>